<comment type="caution">
    <text evidence="9">The sequence shown here is derived from an EMBL/GenBank/DDBJ whole genome shotgun (WGS) entry which is preliminary data.</text>
</comment>
<evidence type="ECO:0000259" key="8">
    <source>
        <dbReference type="Pfam" id="PF25183"/>
    </source>
</evidence>
<keyword evidence="5" id="KW-0472">Membrane</keyword>
<accession>A0A4R6YWV2</accession>
<dbReference type="Proteomes" id="UP000295293">
    <property type="component" value="Unassembled WGS sequence"/>
</dbReference>
<proteinExistence type="predicted"/>
<evidence type="ECO:0000256" key="3">
    <source>
        <dbReference type="ARBA" id="ARBA00022452"/>
    </source>
</evidence>
<sequence>MNKRLRVRVLPLMLASLLASSPGFAQNTSAAMSGRITDAAGAPVVGATVEIVHVPSNTTKTVTTDADGRFVARGLRVGGPFVVDAEKSGLSKAERSDVYLKLAEDTTVDLTLGADAAQLEAVEVTATALSSTFLADNKGLSTNVSNQQIQAFPSISRSIQDYVRIDPRIVQTDKERGEISAVGQNSRYNNIKIDAVSTNDEFGLESTGLPSQTGSQPISIDTIEEFNISTANYDVTNSRSVGASINAVTKSGTNEFKGSVYFTYRDPDLVGENEAGTKFTGFGKQTNKGFTLGGPIVKDTLFFFLNYEEFERTNVAPDVGVRGSGATNEAGITQAQLDDIVRIARDKWGFNAGSLNPSGDLTDKKYLAKFDWNINDYHRASFRYNKTESSVPVLERLTGGQISLSSWWYDKTYDFENYALNLYNDWSANFSSEASVSYSKYTNQSLRTSNLPAMAIAVAGLNGAANTTVFLGSERSRQANALDVKSVNAFWAGDWFVGDHDIKFGLDYKKSDTFNLFLQDFYGNYAFASIADFEAGRYSQLPAGYTGGLLSGNVGYQLNAPIGGDAANAAADWALEQWGFFAQDTWQVTSNLSVQYGVRLDRFVTDDFPLYNASVEPVFNYRNDSTVNGLKVWQPRTSFNYTFDTERPTQLRGGVGLFQGGSPGVWLSNSYSNNGLLFSTYRSPSGTDFSPDPNNQPRPVGQPVLQTISLMTPNFHAPSVWKSSLAFDHELPWMGLVASAEYIYLDVRDGVQFNYLNLGPSTGKLPDGRAAYWGNINTAQTSRSRRNPNFGDVVLLRNTHEGKANNLTLSLEKPFSNSWAGRVGYSYGNSTETNVGSSSVALSNWNSLAVYNANEDVAATAASEIQQRFTAVLSWRHAFFGDYNTTVSSFYEGRTGRPYSYTFSNDANGDGNAGNDLFYVPVDANDVIIADPTQAANFWNYIQSNEFLNSHRGQVVSRNSARSKWINQVDLRFSQEVPGFFKGNKGELWIDILNFTNLLNKKWGHIEEAPFNGNGGQRLGVAEFGGVDAATGKYIYRYPRAAQDYVTKDNIGESRWAVQVGLRYSF</sequence>
<evidence type="ECO:0000313" key="10">
    <source>
        <dbReference type="Proteomes" id="UP000295293"/>
    </source>
</evidence>
<dbReference type="RefSeq" id="WP_133819087.1">
    <property type="nucleotide sequence ID" value="NZ_SNZH01000007.1"/>
</dbReference>
<evidence type="ECO:0000313" key="9">
    <source>
        <dbReference type="EMBL" id="TDR43177.1"/>
    </source>
</evidence>
<dbReference type="InterPro" id="IPR036942">
    <property type="entry name" value="Beta-barrel_TonB_sf"/>
</dbReference>
<keyword evidence="2" id="KW-0813">Transport</keyword>
<dbReference type="Pfam" id="PF13620">
    <property type="entry name" value="CarboxypepD_reg"/>
    <property type="match status" value="1"/>
</dbReference>
<dbReference type="InterPro" id="IPR008969">
    <property type="entry name" value="CarboxyPept-like_regulatory"/>
</dbReference>
<feature type="domain" description="TonB-dependent transporter Oar-like beta-barrel" evidence="8">
    <location>
        <begin position="356"/>
        <end position="999"/>
    </location>
</feature>
<keyword evidence="4" id="KW-0812">Transmembrane</keyword>
<dbReference type="GO" id="GO:0004180">
    <property type="term" value="F:carboxypeptidase activity"/>
    <property type="evidence" value="ECO:0007669"/>
    <property type="project" value="UniProtKB-KW"/>
</dbReference>
<dbReference type="InterPro" id="IPR039426">
    <property type="entry name" value="TonB-dep_rcpt-like"/>
</dbReference>
<feature type="signal peptide" evidence="7">
    <location>
        <begin position="1"/>
        <end position="25"/>
    </location>
</feature>
<evidence type="ECO:0000256" key="2">
    <source>
        <dbReference type="ARBA" id="ARBA00022448"/>
    </source>
</evidence>
<dbReference type="PANTHER" id="PTHR30069:SF46">
    <property type="entry name" value="OAR PROTEIN"/>
    <property type="match status" value="1"/>
</dbReference>
<evidence type="ECO:0000256" key="7">
    <source>
        <dbReference type="SAM" id="SignalP"/>
    </source>
</evidence>
<keyword evidence="9" id="KW-0378">Hydrolase</keyword>
<dbReference type="AlphaFoldDB" id="A0A4R6YWV2"/>
<name>A0A4R6YWV2_9GAMM</name>
<dbReference type="Pfam" id="PF25183">
    <property type="entry name" value="OMP_b-brl_4"/>
    <property type="match status" value="2"/>
</dbReference>
<keyword evidence="10" id="KW-1185">Reference proteome</keyword>
<dbReference type="Gene3D" id="2.40.170.20">
    <property type="entry name" value="TonB-dependent receptor, beta-barrel domain"/>
    <property type="match status" value="1"/>
</dbReference>
<dbReference type="PANTHER" id="PTHR30069">
    <property type="entry name" value="TONB-DEPENDENT OUTER MEMBRANE RECEPTOR"/>
    <property type="match status" value="1"/>
</dbReference>
<keyword evidence="7" id="KW-0732">Signal</keyword>
<feature type="chain" id="PRO_5020741332" evidence="7">
    <location>
        <begin position="26"/>
        <end position="1066"/>
    </location>
</feature>
<keyword evidence="9" id="KW-0121">Carboxypeptidase</keyword>
<gene>
    <name evidence="9" type="ORF">DFR29_107185</name>
</gene>
<evidence type="ECO:0000256" key="5">
    <source>
        <dbReference type="ARBA" id="ARBA00023136"/>
    </source>
</evidence>
<keyword evidence="6" id="KW-0998">Cell outer membrane</keyword>
<dbReference type="GO" id="GO:0009279">
    <property type="term" value="C:cell outer membrane"/>
    <property type="evidence" value="ECO:0007669"/>
    <property type="project" value="UniProtKB-SubCell"/>
</dbReference>
<dbReference type="GO" id="GO:0044718">
    <property type="term" value="P:siderophore transmembrane transport"/>
    <property type="evidence" value="ECO:0007669"/>
    <property type="project" value="TreeGrafter"/>
</dbReference>
<evidence type="ECO:0000256" key="1">
    <source>
        <dbReference type="ARBA" id="ARBA00004571"/>
    </source>
</evidence>
<dbReference type="Gene3D" id="2.60.40.1120">
    <property type="entry name" value="Carboxypeptidase-like, regulatory domain"/>
    <property type="match status" value="1"/>
</dbReference>
<protein>
    <submittedName>
        <fullName evidence="9">Carboxypeptidase family protein</fullName>
    </submittedName>
</protein>
<dbReference type="SUPFAM" id="SSF56935">
    <property type="entry name" value="Porins"/>
    <property type="match status" value="1"/>
</dbReference>
<comment type="subcellular location">
    <subcellularLocation>
        <location evidence="1">Cell outer membrane</location>
        <topology evidence="1">Multi-pass membrane protein</topology>
    </subcellularLocation>
</comment>
<organism evidence="9 10">
    <name type="scientific">Tahibacter aquaticus</name>
    <dbReference type="NCBI Taxonomy" id="520092"/>
    <lineage>
        <taxon>Bacteria</taxon>
        <taxon>Pseudomonadati</taxon>
        <taxon>Pseudomonadota</taxon>
        <taxon>Gammaproteobacteria</taxon>
        <taxon>Lysobacterales</taxon>
        <taxon>Rhodanobacteraceae</taxon>
        <taxon>Tahibacter</taxon>
    </lineage>
</organism>
<dbReference type="GO" id="GO:0015344">
    <property type="term" value="F:siderophore uptake transmembrane transporter activity"/>
    <property type="evidence" value="ECO:0007669"/>
    <property type="project" value="TreeGrafter"/>
</dbReference>
<evidence type="ECO:0000256" key="4">
    <source>
        <dbReference type="ARBA" id="ARBA00022692"/>
    </source>
</evidence>
<evidence type="ECO:0000256" key="6">
    <source>
        <dbReference type="ARBA" id="ARBA00023237"/>
    </source>
</evidence>
<dbReference type="InterPro" id="IPR057601">
    <property type="entry name" value="Oar-like_b-barrel"/>
</dbReference>
<keyword evidence="3" id="KW-1134">Transmembrane beta strand</keyword>
<dbReference type="OrthoDB" id="9768147at2"/>
<keyword evidence="9" id="KW-0645">Protease</keyword>
<feature type="domain" description="TonB-dependent transporter Oar-like beta-barrel" evidence="8">
    <location>
        <begin position="248"/>
        <end position="314"/>
    </location>
</feature>
<reference evidence="9 10" key="1">
    <citation type="submission" date="2019-03" db="EMBL/GenBank/DDBJ databases">
        <title>Genomic Encyclopedia of Type Strains, Phase IV (KMG-IV): sequencing the most valuable type-strain genomes for metagenomic binning, comparative biology and taxonomic classification.</title>
        <authorList>
            <person name="Goeker M."/>
        </authorList>
    </citation>
    <scope>NUCLEOTIDE SEQUENCE [LARGE SCALE GENOMIC DNA]</scope>
    <source>
        <strain evidence="9 10">DSM 21667</strain>
    </source>
</reference>
<dbReference type="SUPFAM" id="SSF49464">
    <property type="entry name" value="Carboxypeptidase regulatory domain-like"/>
    <property type="match status" value="1"/>
</dbReference>
<dbReference type="EMBL" id="SNZH01000007">
    <property type="protein sequence ID" value="TDR43177.1"/>
    <property type="molecule type" value="Genomic_DNA"/>
</dbReference>